<accession>A0A9E2F3W4</accession>
<name>A0A9E2F3W4_PSYF1</name>
<dbReference type="SUPFAM" id="SSF55729">
    <property type="entry name" value="Acyl-CoA N-acyltransferases (Nat)"/>
    <property type="match status" value="1"/>
</dbReference>
<evidence type="ECO:0008006" key="3">
    <source>
        <dbReference type="Google" id="ProtNLM"/>
    </source>
</evidence>
<sequence length="379" mass="43834">MNNYRIIDFPVNDKNNLNKFIDFTYKNEIYNGDKDYIPLLRVELSQRFSPSINPFFKHGQMHLFMVEYKGKIVGRASAHIDFQYVDYHQSKTGYFGFFECVNDVEASKLLLGHVCRWIKEKGMTEVIGPVNPTMSEEIGVLAEGFSAPVILTGYNPPYYPEILTNSGFNIVKTWYAWQVEIKAFTEKDGWLKNVTNNLEKRFQVKVRSVNMKKFDEELGVVKYLFNECWKKNWGFTPITDDDVKYVGSKLKSIIDPDLVLFAYINGQPVGVSVTLLNINEIISDLNGSLSPWNMAKLLYRLKFRKMKSIRVFMLGVLEEYRNRGLSALLYTKTALEVIKKGYTWGEASMTLEDNWEISNVIKNAGGVPYKKFYIFGKKL</sequence>
<evidence type="ECO:0000313" key="1">
    <source>
        <dbReference type="EMBL" id="MBT9144341.1"/>
    </source>
</evidence>
<dbReference type="PANTHER" id="PTHR41368">
    <property type="entry name" value="PROTEIN YGHO"/>
    <property type="match status" value="1"/>
</dbReference>
<dbReference type="EMBL" id="QLTW01000004">
    <property type="protein sequence ID" value="MBT9144341.1"/>
    <property type="molecule type" value="Genomic_DNA"/>
</dbReference>
<dbReference type="InterPro" id="IPR016181">
    <property type="entry name" value="Acyl_CoA_acyltransferase"/>
</dbReference>
<comment type="caution">
    <text evidence="1">The sequence shown here is derived from an EMBL/GenBank/DDBJ whole genome shotgun (WGS) entry which is preliminary data.</text>
</comment>
<dbReference type="Gene3D" id="3.40.630.30">
    <property type="match status" value="1"/>
</dbReference>
<dbReference type="InterPro" id="IPR039968">
    <property type="entry name" value="BcerS-like"/>
</dbReference>
<proteinExistence type="predicted"/>
<gene>
    <name evidence="1" type="ORF">DDT42_00176</name>
</gene>
<dbReference type="Proteomes" id="UP000811545">
    <property type="component" value="Unassembled WGS sequence"/>
</dbReference>
<protein>
    <recommendedName>
        <fullName evidence="3">N-acetyltransferase domain-containing protein</fullName>
    </recommendedName>
</protein>
<reference evidence="1 2" key="1">
    <citation type="journal article" date="2021" name="bioRxiv">
        <title>Unique metabolic strategies in Hadean analogues reveal hints for primordial physiology.</title>
        <authorList>
            <person name="Nobu M.K."/>
            <person name="Nakai R."/>
            <person name="Tamazawa S."/>
            <person name="Mori H."/>
            <person name="Toyoda A."/>
            <person name="Ijiri A."/>
            <person name="Suzuki S."/>
            <person name="Kurokawa K."/>
            <person name="Kamagata Y."/>
            <person name="Tamaki H."/>
        </authorList>
    </citation>
    <scope>NUCLEOTIDE SEQUENCE [LARGE SCALE GENOMIC DNA]</scope>
    <source>
        <strain evidence="1">BS525</strain>
    </source>
</reference>
<dbReference type="AlphaFoldDB" id="A0A9E2F3W4"/>
<organism evidence="1 2">
    <name type="scientific">Psychracetigena formicireducens</name>
    <dbReference type="NCBI Taxonomy" id="2986056"/>
    <lineage>
        <taxon>Bacteria</taxon>
        <taxon>Bacillati</taxon>
        <taxon>Candidatus Lithacetigenota</taxon>
        <taxon>Candidatus Psychracetigena</taxon>
    </lineage>
</organism>
<evidence type="ECO:0000313" key="2">
    <source>
        <dbReference type="Proteomes" id="UP000811545"/>
    </source>
</evidence>
<dbReference type="PANTHER" id="PTHR41368:SF1">
    <property type="entry name" value="PROTEIN YGHO"/>
    <property type="match status" value="1"/>
</dbReference>